<dbReference type="PANTHER" id="PTHR32071:SF113">
    <property type="entry name" value="ALGINATE BIOSYNTHESIS TRANSCRIPTIONAL REGULATORY PROTEIN ALGB"/>
    <property type="match status" value="1"/>
</dbReference>
<dbReference type="InterPro" id="IPR003593">
    <property type="entry name" value="AAA+_ATPase"/>
</dbReference>
<evidence type="ECO:0000256" key="4">
    <source>
        <dbReference type="ARBA" id="ARBA00023125"/>
    </source>
</evidence>
<dbReference type="InterPro" id="IPR025944">
    <property type="entry name" value="Sigma_54_int_dom_CS"/>
</dbReference>
<evidence type="ECO:0000313" key="8">
    <source>
        <dbReference type="EMBL" id="WXB01887.1"/>
    </source>
</evidence>
<dbReference type="SUPFAM" id="SSF49879">
    <property type="entry name" value="SMAD/FHA domain"/>
    <property type="match status" value="1"/>
</dbReference>
<evidence type="ECO:0000256" key="5">
    <source>
        <dbReference type="ARBA" id="ARBA00023163"/>
    </source>
</evidence>
<dbReference type="InterPro" id="IPR008984">
    <property type="entry name" value="SMAD_FHA_dom_sf"/>
</dbReference>
<keyword evidence="9" id="KW-1185">Reference proteome</keyword>
<dbReference type="InterPro" id="IPR009057">
    <property type="entry name" value="Homeodomain-like_sf"/>
</dbReference>
<dbReference type="PROSITE" id="PS00688">
    <property type="entry name" value="SIGMA54_INTERACT_3"/>
    <property type="match status" value="1"/>
</dbReference>
<dbReference type="Gene3D" id="1.10.10.60">
    <property type="entry name" value="Homeodomain-like"/>
    <property type="match status" value="1"/>
</dbReference>
<dbReference type="CDD" id="cd00009">
    <property type="entry name" value="AAA"/>
    <property type="match status" value="1"/>
</dbReference>
<dbReference type="PROSITE" id="PS00676">
    <property type="entry name" value="SIGMA54_INTERACT_2"/>
    <property type="match status" value="1"/>
</dbReference>
<proteinExistence type="predicted"/>
<dbReference type="InterPro" id="IPR027417">
    <property type="entry name" value="P-loop_NTPase"/>
</dbReference>
<dbReference type="Pfam" id="PF00158">
    <property type="entry name" value="Sigma54_activat"/>
    <property type="match status" value="1"/>
</dbReference>
<evidence type="ECO:0000259" key="6">
    <source>
        <dbReference type="PROSITE" id="PS50006"/>
    </source>
</evidence>
<evidence type="ECO:0000259" key="7">
    <source>
        <dbReference type="PROSITE" id="PS50045"/>
    </source>
</evidence>
<keyword evidence="4" id="KW-0238">DNA-binding</keyword>
<keyword evidence="5" id="KW-0804">Transcription</keyword>
<dbReference type="InterPro" id="IPR000253">
    <property type="entry name" value="FHA_dom"/>
</dbReference>
<dbReference type="Gene3D" id="2.60.200.20">
    <property type="match status" value="1"/>
</dbReference>
<evidence type="ECO:0000313" key="9">
    <source>
        <dbReference type="Proteomes" id="UP001374803"/>
    </source>
</evidence>
<dbReference type="SMART" id="SM00382">
    <property type="entry name" value="AAA"/>
    <property type="match status" value="1"/>
</dbReference>
<dbReference type="SUPFAM" id="SSF46689">
    <property type="entry name" value="Homeodomain-like"/>
    <property type="match status" value="1"/>
</dbReference>
<reference evidence="8" key="1">
    <citation type="submission" date="2021-12" db="EMBL/GenBank/DDBJ databases">
        <title>Discovery of the Pendulisporaceae a myxobacterial family with distinct sporulation behavior and unique specialized metabolism.</title>
        <authorList>
            <person name="Garcia R."/>
            <person name="Popoff A."/>
            <person name="Bader C.D."/>
            <person name="Loehr J."/>
            <person name="Walesch S."/>
            <person name="Walt C."/>
            <person name="Boldt J."/>
            <person name="Bunk B."/>
            <person name="Haeckl F.J.F.P.J."/>
            <person name="Gunesch A.P."/>
            <person name="Birkelbach J."/>
            <person name="Nuebel U."/>
            <person name="Pietschmann T."/>
            <person name="Bach T."/>
            <person name="Mueller R."/>
        </authorList>
    </citation>
    <scope>NUCLEOTIDE SEQUENCE</scope>
    <source>
        <strain evidence="8">MSr11367</strain>
    </source>
</reference>
<dbReference type="InterPro" id="IPR002078">
    <property type="entry name" value="Sigma_54_int"/>
</dbReference>
<feature type="domain" description="Sigma-54 factor interaction" evidence="7">
    <location>
        <begin position="80"/>
        <end position="308"/>
    </location>
</feature>
<name>A0ABZ2KZX9_9BACT</name>
<keyword evidence="1" id="KW-0547">Nucleotide-binding</keyword>
<dbReference type="Gene3D" id="3.40.50.300">
    <property type="entry name" value="P-loop containing nucleotide triphosphate hydrolases"/>
    <property type="match status" value="1"/>
</dbReference>
<dbReference type="Proteomes" id="UP001374803">
    <property type="component" value="Chromosome"/>
</dbReference>
<evidence type="ECO:0000256" key="3">
    <source>
        <dbReference type="ARBA" id="ARBA00023015"/>
    </source>
</evidence>
<protein>
    <submittedName>
        <fullName evidence="8">Sigma 54-interacting transcriptional regulator</fullName>
    </submittedName>
</protein>
<organism evidence="8 9">
    <name type="scientific">Pendulispora rubella</name>
    <dbReference type="NCBI Taxonomy" id="2741070"/>
    <lineage>
        <taxon>Bacteria</taxon>
        <taxon>Pseudomonadati</taxon>
        <taxon>Myxococcota</taxon>
        <taxon>Myxococcia</taxon>
        <taxon>Myxococcales</taxon>
        <taxon>Sorangiineae</taxon>
        <taxon>Pendulisporaceae</taxon>
        <taxon>Pendulispora</taxon>
    </lineage>
</organism>
<gene>
    <name evidence="8" type="ORF">LVJ94_33835</name>
</gene>
<evidence type="ECO:0000256" key="2">
    <source>
        <dbReference type="ARBA" id="ARBA00022840"/>
    </source>
</evidence>
<accession>A0ABZ2KZX9</accession>
<dbReference type="PROSITE" id="PS50045">
    <property type="entry name" value="SIGMA54_INTERACT_4"/>
    <property type="match status" value="1"/>
</dbReference>
<dbReference type="PANTHER" id="PTHR32071">
    <property type="entry name" value="TRANSCRIPTIONAL REGULATORY PROTEIN"/>
    <property type="match status" value="1"/>
</dbReference>
<dbReference type="PROSITE" id="PS50006">
    <property type="entry name" value="FHA_DOMAIN"/>
    <property type="match status" value="1"/>
</dbReference>
<dbReference type="Pfam" id="PF25601">
    <property type="entry name" value="AAA_lid_14"/>
    <property type="match status" value="1"/>
</dbReference>
<dbReference type="Gene3D" id="1.10.8.60">
    <property type="match status" value="1"/>
</dbReference>
<sequence>MSLDDACVSELHVELVVHDEGIEVRDLDSHNGIYHAGSRILRAVVPRGASLHLGESTICVDVVEASSTAPRPPRDSFHALHGKSEVMRELFSHLERLAPTELSVFIEGPTGSGKELIARALHDESPRAKGEFVVLDCAALPPALAESVLFGHAKGAFTGASEARIGVFERAHGGTVFLDEIGDLPLDLQPKLLRVLEQREVTRVGEQQSRPVSVRILSATWRNLRRMVNQGFFRGDLYFRLAQTCVVLPSLAHRRDDIELLVSEFLRCLPPEAACARAISGEALDELRARDFPGNVRELKNVIERAAYMCNGALIRPQDLAFDRLLARAPRNDGAETEIPDFKEAKRTAVDDFERSYLQRLIAKTNGNIAMAAGLAAIERHHLRSLLKRHGLHNPK</sequence>
<dbReference type="InterPro" id="IPR025943">
    <property type="entry name" value="Sigma_54_int_dom_ATP-bd_2"/>
</dbReference>
<dbReference type="InterPro" id="IPR058031">
    <property type="entry name" value="AAA_lid_NorR"/>
</dbReference>
<dbReference type="CDD" id="cd00060">
    <property type="entry name" value="FHA"/>
    <property type="match status" value="1"/>
</dbReference>
<dbReference type="Pfam" id="PF00498">
    <property type="entry name" value="FHA"/>
    <property type="match status" value="1"/>
</dbReference>
<evidence type="ECO:0000256" key="1">
    <source>
        <dbReference type="ARBA" id="ARBA00022741"/>
    </source>
</evidence>
<keyword evidence="2" id="KW-0067">ATP-binding</keyword>
<feature type="domain" description="FHA" evidence="6">
    <location>
        <begin position="1"/>
        <end position="40"/>
    </location>
</feature>
<keyword evidence="3" id="KW-0805">Transcription regulation</keyword>
<dbReference type="EMBL" id="CP089983">
    <property type="protein sequence ID" value="WXB01887.1"/>
    <property type="molecule type" value="Genomic_DNA"/>
</dbReference>
<dbReference type="SUPFAM" id="SSF52540">
    <property type="entry name" value="P-loop containing nucleoside triphosphate hydrolases"/>
    <property type="match status" value="1"/>
</dbReference>